<gene>
    <name evidence="2" type="ORF">G7Y89_g14242</name>
</gene>
<keyword evidence="3" id="KW-1185">Reference proteome</keyword>
<protein>
    <submittedName>
        <fullName evidence="2">Uncharacterized protein</fullName>
    </submittedName>
</protein>
<accession>A0A8H4R3V8</accession>
<name>A0A8H4R3V8_9HELO</name>
<feature type="region of interest" description="Disordered" evidence="1">
    <location>
        <begin position="1"/>
        <end position="57"/>
    </location>
</feature>
<feature type="compositionally biased region" description="Acidic residues" evidence="1">
    <location>
        <begin position="25"/>
        <end position="45"/>
    </location>
</feature>
<proteinExistence type="predicted"/>
<comment type="caution">
    <text evidence="2">The sequence shown here is derived from an EMBL/GenBank/DDBJ whole genome shotgun (WGS) entry which is preliminary data.</text>
</comment>
<evidence type="ECO:0000256" key="1">
    <source>
        <dbReference type="SAM" id="MobiDB-lite"/>
    </source>
</evidence>
<evidence type="ECO:0000313" key="2">
    <source>
        <dbReference type="EMBL" id="KAF4622787.1"/>
    </source>
</evidence>
<reference evidence="2 3" key="1">
    <citation type="submission" date="2020-03" db="EMBL/GenBank/DDBJ databases">
        <title>Draft Genome Sequence of Cudoniella acicularis.</title>
        <authorList>
            <person name="Buettner E."/>
            <person name="Kellner H."/>
        </authorList>
    </citation>
    <scope>NUCLEOTIDE SEQUENCE [LARGE SCALE GENOMIC DNA]</scope>
    <source>
        <strain evidence="2 3">DSM 108380</strain>
    </source>
</reference>
<dbReference type="Proteomes" id="UP000566819">
    <property type="component" value="Unassembled WGS sequence"/>
</dbReference>
<feature type="compositionally biased region" description="Basic and acidic residues" evidence="1">
    <location>
        <begin position="1"/>
        <end position="19"/>
    </location>
</feature>
<organism evidence="2 3">
    <name type="scientific">Cudoniella acicularis</name>
    <dbReference type="NCBI Taxonomy" id="354080"/>
    <lineage>
        <taxon>Eukaryota</taxon>
        <taxon>Fungi</taxon>
        <taxon>Dikarya</taxon>
        <taxon>Ascomycota</taxon>
        <taxon>Pezizomycotina</taxon>
        <taxon>Leotiomycetes</taxon>
        <taxon>Helotiales</taxon>
        <taxon>Tricladiaceae</taxon>
        <taxon>Cudoniella</taxon>
    </lineage>
</organism>
<dbReference type="AlphaFoldDB" id="A0A8H4R3V8"/>
<evidence type="ECO:0000313" key="3">
    <source>
        <dbReference type="Proteomes" id="UP000566819"/>
    </source>
</evidence>
<dbReference type="EMBL" id="JAAMPI010001830">
    <property type="protein sequence ID" value="KAF4622787.1"/>
    <property type="molecule type" value="Genomic_DNA"/>
</dbReference>
<sequence length="81" mass="9125">MRSRDRSRPDLRTSDRSDIESCFDTADEQEETDTDTEPTDVDTDIDDVKGGVDTDVDGSDEANLAWIAGEDNTYPPEYYLD</sequence>